<evidence type="ECO:0000259" key="2">
    <source>
        <dbReference type="Pfam" id="PF08924"/>
    </source>
</evidence>
<dbReference type="EMBL" id="LS483476">
    <property type="protein sequence ID" value="SQI62678.1"/>
    <property type="molecule type" value="Genomic_DNA"/>
</dbReference>
<evidence type="ECO:0000313" key="4">
    <source>
        <dbReference type="Proteomes" id="UP000249134"/>
    </source>
</evidence>
<dbReference type="InterPro" id="IPR017853">
    <property type="entry name" value="GH"/>
</dbReference>
<dbReference type="InterPro" id="IPR036365">
    <property type="entry name" value="PGBD-like_sf"/>
</dbReference>
<sequence length="781" mass="86263">MDEMVLAVQEWVNEKYGDHPGSGRIPENGKTGWSTVYALTRALQIELGIINTANSFGPSTEAAYRAFGEMSFDNIPGTEQGRNIVKILQGACWCKGYNPGAFNGIFGPATERAVIKLQLDAGLPQQDGVVYVHVFKAFLTMDAYVLTLGGDPQIREIQRTLNNNYYKNSGVQPCDGHYQRQTNKALIYAIQTEIDIPANQQTGTVGPATRAGLPNLSVGSSQSNFVRLLKYAIVFNGYTLNNINGTFDNELSNVLREFQLFTLLSQNGNADYQTWMSLLVSTGDPNRRGTASDGITEVTPARAQTLVNEGYVIIGRYLTNVPGGLNKRIQPGELQTIFNAGLSVYPIFQESHANANNFSRNQGYVDYEKAFRAAASYGLPKGTTIYFAVDFDVLGHEISNALIPHFIGLNEAKNDMGNQYNIGIYGPRNACIQVYNRGLADYSFVSGLSTGFSGNLGYPLPNNWSFDQISTITIGSGSGMINIDNNINSGRDSGASFIDDSVEVPGELPDDPNKLSFGQFTIIALGASSLANIEGNTDVTDLNYNLSGYYRKGVYIGTRWAALAGFYPKYFEVYLETNVTQPIGEFVDIIDPVENHVIGVQHMFAVMNGLYGRFKDSVEITDILGWAGDLITVAKNVVMYRDHYEGDLNDRTYAAAYDLIGMVENKPFPDLLFDLDDLLGDIDAYNMAHEARRLNVSIAEIFPSYYTLGQVNTRFTRFFNHRFNGDRAKLLVDSLEVMKGGIEYSIVREELIGHLNLSVGELEAIAIAWYNKILYYVDQGK</sequence>
<evidence type="ECO:0000259" key="1">
    <source>
        <dbReference type="Pfam" id="PF01471"/>
    </source>
</evidence>
<name>A0A2X4WSQ1_LEDLE</name>
<dbReference type="InterPro" id="IPR015020">
    <property type="entry name" value="Rv2525c-like_Glyco_Hydro-like"/>
</dbReference>
<dbReference type="InterPro" id="IPR002477">
    <property type="entry name" value="Peptidoglycan-bd-like"/>
</dbReference>
<dbReference type="SUPFAM" id="SSF47090">
    <property type="entry name" value="PGBD-like"/>
    <property type="match status" value="2"/>
</dbReference>
<dbReference type="Proteomes" id="UP000249134">
    <property type="component" value="Chromosome 1"/>
</dbReference>
<feature type="domain" description="Rv2525c-like glycoside hydrolase-like" evidence="2">
    <location>
        <begin position="304"/>
        <end position="487"/>
    </location>
</feature>
<gene>
    <name evidence="3" type="primary">fadG</name>
    <name evidence="3" type="ORF">NCTC4824_03729</name>
</gene>
<evidence type="ECO:0000313" key="3">
    <source>
        <dbReference type="EMBL" id="SQI62678.1"/>
    </source>
</evidence>
<dbReference type="SUPFAM" id="SSF51445">
    <property type="entry name" value="(Trans)glycosidases"/>
    <property type="match status" value="1"/>
</dbReference>
<dbReference type="KEGG" id="blen:NCTC4824_03729"/>
<dbReference type="Gene3D" id="3.20.20.80">
    <property type="entry name" value="Glycosidases"/>
    <property type="match status" value="1"/>
</dbReference>
<feature type="domain" description="Peptidoglycan binding-like" evidence="1">
    <location>
        <begin position="84"/>
        <end position="130"/>
    </location>
</feature>
<proteinExistence type="predicted"/>
<dbReference type="Gene3D" id="1.10.101.10">
    <property type="entry name" value="PGBD-like superfamily/PGBD"/>
    <property type="match status" value="3"/>
</dbReference>
<reference evidence="3 4" key="1">
    <citation type="submission" date="2018-06" db="EMBL/GenBank/DDBJ databases">
        <authorList>
            <consortium name="Pathogen Informatics"/>
            <person name="Doyle S."/>
        </authorList>
    </citation>
    <scope>NUCLEOTIDE SEQUENCE [LARGE SCALE GENOMIC DNA]</scope>
    <source>
        <strain evidence="3 4">NCTC4824</strain>
    </source>
</reference>
<feature type="domain" description="Peptidoglycan binding-like" evidence="1">
    <location>
        <begin position="223"/>
        <end position="277"/>
    </location>
</feature>
<dbReference type="InterPro" id="IPR036366">
    <property type="entry name" value="PGBDSf"/>
</dbReference>
<dbReference type="CDD" id="cd06418">
    <property type="entry name" value="GH25_BacA-like"/>
    <property type="match status" value="1"/>
</dbReference>
<dbReference type="RefSeq" id="WP_066144471.1">
    <property type="nucleotide sequence ID" value="NZ_CBCSGM010000003.1"/>
</dbReference>
<accession>A0A2X4WSQ1</accession>
<dbReference type="AlphaFoldDB" id="A0A2X4WSQ1"/>
<dbReference type="Pfam" id="PF08924">
    <property type="entry name" value="Rv2525c_GlyHyd-like"/>
    <property type="match status" value="1"/>
</dbReference>
<keyword evidence="4" id="KW-1185">Reference proteome</keyword>
<dbReference type="Pfam" id="PF01471">
    <property type="entry name" value="PG_binding_1"/>
    <property type="match status" value="2"/>
</dbReference>
<dbReference type="STRING" id="1348624.GCA_001591545_03203"/>
<organism evidence="3 4">
    <name type="scientific">Lederbergia lenta</name>
    <name type="common">Bacillus lentus</name>
    <dbReference type="NCBI Taxonomy" id="1467"/>
    <lineage>
        <taxon>Bacteria</taxon>
        <taxon>Bacillati</taxon>
        <taxon>Bacillota</taxon>
        <taxon>Bacilli</taxon>
        <taxon>Bacillales</taxon>
        <taxon>Bacillaceae</taxon>
        <taxon>Lederbergia</taxon>
    </lineage>
</organism>
<protein>
    <submittedName>
        <fullName evidence="3">Uncharacterized protein fadG</fullName>
    </submittedName>
</protein>